<accession>A0A8S5TBF0</accession>
<protein>
    <submittedName>
        <fullName evidence="1">Uncharacterized protein</fullName>
    </submittedName>
</protein>
<reference evidence="1" key="1">
    <citation type="journal article" date="2021" name="Proc. Natl. Acad. Sci. U.S.A.">
        <title>A Catalog of Tens of Thousands of Viruses from Human Metagenomes Reveals Hidden Associations with Chronic Diseases.</title>
        <authorList>
            <person name="Tisza M.J."/>
            <person name="Buck C.B."/>
        </authorList>
    </citation>
    <scope>NUCLEOTIDE SEQUENCE</scope>
    <source>
        <strain evidence="1">CtwuP1</strain>
    </source>
</reference>
<sequence>MGNEIIKLPKKRYQFHIMREKSEIESLCHDLPGREIRKYISVGGFSAIGFIKVVADQAKIYRMMVSTLRVGKKHLMVLNELHRQGKLENATFIVGSVMKNDSEIGKSYGYYTDLQTACERNGWRIAVLNNHSKVILLDTSKGKFVIETSSNLNENPSIEQFSFEKSEPLYNFYMGAFKEITGGEIT</sequence>
<name>A0A8S5TBF0_9CAUD</name>
<dbReference type="EMBL" id="BK032787">
    <property type="protein sequence ID" value="DAF60363.1"/>
    <property type="molecule type" value="Genomic_DNA"/>
</dbReference>
<organism evidence="1">
    <name type="scientific">Siphoviridae sp. ctwuP1</name>
    <dbReference type="NCBI Taxonomy" id="2827972"/>
    <lineage>
        <taxon>Viruses</taxon>
        <taxon>Duplodnaviria</taxon>
        <taxon>Heunggongvirae</taxon>
        <taxon>Uroviricota</taxon>
        <taxon>Caudoviricetes</taxon>
    </lineage>
</organism>
<proteinExistence type="predicted"/>
<evidence type="ECO:0000313" key="1">
    <source>
        <dbReference type="EMBL" id="DAF60363.1"/>
    </source>
</evidence>